<protein>
    <submittedName>
        <fullName evidence="2">Uncharacterized protein</fullName>
    </submittedName>
</protein>
<dbReference type="Proteomes" id="UP000494165">
    <property type="component" value="Unassembled WGS sequence"/>
</dbReference>
<evidence type="ECO:0000313" key="3">
    <source>
        <dbReference type="Proteomes" id="UP000494165"/>
    </source>
</evidence>
<feature type="signal peptide" evidence="1">
    <location>
        <begin position="1"/>
        <end position="21"/>
    </location>
</feature>
<keyword evidence="1" id="KW-0732">Signal</keyword>
<organism evidence="2 3">
    <name type="scientific">Cloeon dipterum</name>
    <dbReference type="NCBI Taxonomy" id="197152"/>
    <lineage>
        <taxon>Eukaryota</taxon>
        <taxon>Metazoa</taxon>
        <taxon>Ecdysozoa</taxon>
        <taxon>Arthropoda</taxon>
        <taxon>Hexapoda</taxon>
        <taxon>Insecta</taxon>
        <taxon>Pterygota</taxon>
        <taxon>Palaeoptera</taxon>
        <taxon>Ephemeroptera</taxon>
        <taxon>Pisciforma</taxon>
        <taxon>Baetidae</taxon>
        <taxon>Cloeon</taxon>
    </lineage>
</organism>
<dbReference type="AlphaFoldDB" id="A0A8S1DUG2"/>
<dbReference type="EMBL" id="CADEPI010000362">
    <property type="protein sequence ID" value="CAB3384634.1"/>
    <property type="molecule type" value="Genomic_DNA"/>
</dbReference>
<name>A0A8S1DUG2_9INSE</name>
<gene>
    <name evidence="2" type="ORF">CLODIP_2_CD15022</name>
</gene>
<sequence>MSPTMIFCLVACSMLVPWATSETIPIDAAPTEYPYAVRTVHLNFGLTTVSVGLAVSKRYVVASSYSRNPFKYN</sequence>
<proteinExistence type="predicted"/>
<accession>A0A8S1DUG2</accession>
<evidence type="ECO:0000313" key="2">
    <source>
        <dbReference type="EMBL" id="CAB3384634.1"/>
    </source>
</evidence>
<reference evidence="2 3" key="1">
    <citation type="submission" date="2020-04" db="EMBL/GenBank/DDBJ databases">
        <authorList>
            <person name="Alioto T."/>
            <person name="Alioto T."/>
            <person name="Gomez Garrido J."/>
        </authorList>
    </citation>
    <scope>NUCLEOTIDE SEQUENCE [LARGE SCALE GENOMIC DNA]</scope>
</reference>
<feature type="chain" id="PRO_5035866944" evidence="1">
    <location>
        <begin position="22"/>
        <end position="73"/>
    </location>
</feature>
<evidence type="ECO:0000256" key="1">
    <source>
        <dbReference type="SAM" id="SignalP"/>
    </source>
</evidence>
<keyword evidence="3" id="KW-1185">Reference proteome</keyword>
<comment type="caution">
    <text evidence="2">The sequence shown here is derived from an EMBL/GenBank/DDBJ whole genome shotgun (WGS) entry which is preliminary data.</text>
</comment>